<comment type="caution">
    <text evidence="1">The sequence shown here is derived from an EMBL/GenBank/DDBJ whole genome shotgun (WGS) entry which is preliminary data.</text>
</comment>
<evidence type="ECO:0000313" key="2">
    <source>
        <dbReference type="Proteomes" id="UP000799439"/>
    </source>
</evidence>
<evidence type="ECO:0008006" key="3">
    <source>
        <dbReference type="Google" id="ProtNLM"/>
    </source>
</evidence>
<accession>A0A9P4IY74</accession>
<dbReference type="AlphaFoldDB" id="A0A9P4IY74"/>
<name>A0A9P4IY74_9PEZI</name>
<dbReference type="Proteomes" id="UP000799439">
    <property type="component" value="Unassembled WGS sequence"/>
</dbReference>
<proteinExistence type="predicted"/>
<evidence type="ECO:0000313" key="1">
    <source>
        <dbReference type="EMBL" id="KAF2150017.1"/>
    </source>
</evidence>
<keyword evidence="2" id="KW-1185">Reference proteome</keyword>
<sequence length="611" mass="69782">MQAKQLCDLPSEVLEYLCQHLERPSLQHFSVLSRCCYLAAKASLYRTIHLNRPLEDVAQWSQILARSSSLEHVRHLYIGAEPCQLDDTEDVWPLANTMSADDASWLPLANLIQNLSGLVQLTWIHGTTLPPCILAMLHAKRPPCRLHYRTFTLPGLLCPPNHLHLAPYELDVATSPSLHSVNLNYAEFYSNNQCVNYNQDALLDMVAGAAPNLREVYFKDVLYGFHSTLPSVLRTREWRSWRENPLSSSVPVSFCGALTCIVLDIRGEAGADMLKALHNRSDFRKLKILKLGYLVSTEAIWWMRDNCEFSSLHTLAIEPYERDSFEELEIATESFLQSLPPLSSLSITAYYSRHTLYSAFFRHGHTLKQLLLGRSRVPGGIWLDDRSILDDIRTHCPSLEELAFPLQRSLGDAEEVKFYRSLGAFRSLRQIHLSLDCSREWPAYCLFAAGSSPGPSRRYPQIWYNSEQSRQIREFLINAAMDKKLARTIFKVIATSKSASSLPLDQLSLGYRNPFPPVSARLAPVIQGLFSRIARSWKCTRNPRDDVPDHECFVEDCTKPQDWMPTWPREEDLSDAVKIAFRSIRPESPPPYRDFWTGWRSLPLDGVEMVE</sequence>
<dbReference type="EMBL" id="ML996090">
    <property type="protein sequence ID" value="KAF2150017.1"/>
    <property type="molecule type" value="Genomic_DNA"/>
</dbReference>
<organism evidence="1 2">
    <name type="scientific">Myriangium duriaei CBS 260.36</name>
    <dbReference type="NCBI Taxonomy" id="1168546"/>
    <lineage>
        <taxon>Eukaryota</taxon>
        <taxon>Fungi</taxon>
        <taxon>Dikarya</taxon>
        <taxon>Ascomycota</taxon>
        <taxon>Pezizomycotina</taxon>
        <taxon>Dothideomycetes</taxon>
        <taxon>Dothideomycetidae</taxon>
        <taxon>Myriangiales</taxon>
        <taxon>Myriangiaceae</taxon>
        <taxon>Myriangium</taxon>
    </lineage>
</organism>
<reference evidence="1" key="1">
    <citation type="journal article" date="2020" name="Stud. Mycol.">
        <title>101 Dothideomycetes genomes: a test case for predicting lifestyles and emergence of pathogens.</title>
        <authorList>
            <person name="Haridas S."/>
            <person name="Albert R."/>
            <person name="Binder M."/>
            <person name="Bloem J."/>
            <person name="Labutti K."/>
            <person name="Salamov A."/>
            <person name="Andreopoulos B."/>
            <person name="Baker S."/>
            <person name="Barry K."/>
            <person name="Bills G."/>
            <person name="Bluhm B."/>
            <person name="Cannon C."/>
            <person name="Castanera R."/>
            <person name="Culley D."/>
            <person name="Daum C."/>
            <person name="Ezra D."/>
            <person name="Gonzalez J."/>
            <person name="Henrissat B."/>
            <person name="Kuo A."/>
            <person name="Liang C."/>
            <person name="Lipzen A."/>
            <person name="Lutzoni F."/>
            <person name="Magnuson J."/>
            <person name="Mondo S."/>
            <person name="Nolan M."/>
            <person name="Ohm R."/>
            <person name="Pangilinan J."/>
            <person name="Park H.-J."/>
            <person name="Ramirez L."/>
            <person name="Alfaro M."/>
            <person name="Sun H."/>
            <person name="Tritt A."/>
            <person name="Yoshinaga Y."/>
            <person name="Zwiers L.-H."/>
            <person name="Turgeon B."/>
            <person name="Goodwin S."/>
            <person name="Spatafora J."/>
            <person name="Crous P."/>
            <person name="Grigoriev I."/>
        </authorList>
    </citation>
    <scope>NUCLEOTIDE SEQUENCE</scope>
    <source>
        <strain evidence="1">CBS 260.36</strain>
    </source>
</reference>
<protein>
    <recommendedName>
        <fullName evidence="3">F-box domain-containing protein</fullName>
    </recommendedName>
</protein>
<gene>
    <name evidence="1" type="ORF">K461DRAFT_323509</name>
</gene>
<dbReference type="OrthoDB" id="3945550at2759"/>